<gene>
    <name evidence="1" type="ORF">G2W53_011230</name>
</gene>
<dbReference type="EMBL" id="JAAIUW010000004">
    <property type="protein sequence ID" value="KAF7836371.1"/>
    <property type="molecule type" value="Genomic_DNA"/>
</dbReference>
<evidence type="ECO:0000313" key="2">
    <source>
        <dbReference type="Proteomes" id="UP000634136"/>
    </source>
</evidence>
<name>A0A835CC81_9FABA</name>
<protein>
    <submittedName>
        <fullName evidence="1">Uncharacterized protein</fullName>
    </submittedName>
</protein>
<dbReference type="AlphaFoldDB" id="A0A835CC81"/>
<comment type="caution">
    <text evidence="1">The sequence shown here is derived from an EMBL/GenBank/DDBJ whole genome shotgun (WGS) entry which is preliminary data.</text>
</comment>
<organism evidence="1 2">
    <name type="scientific">Senna tora</name>
    <dbReference type="NCBI Taxonomy" id="362788"/>
    <lineage>
        <taxon>Eukaryota</taxon>
        <taxon>Viridiplantae</taxon>
        <taxon>Streptophyta</taxon>
        <taxon>Embryophyta</taxon>
        <taxon>Tracheophyta</taxon>
        <taxon>Spermatophyta</taxon>
        <taxon>Magnoliopsida</taxon>
        <taxon>eudicotyledons</taxon>
        <taxon>Gunneridae</taxon>
        <taxon>Pentapetalae</taxon>
        <taxon>rosids</taxon>
        <taxon>fabids</taxon>
        <taxon>Fabales</taxon>
        <taxon>Fabaceae</taxon>
        <taxon>Caesalpinioideae</taxon>
        <taxon>Cassia clade</taxon>
        <taxon>Senna</taxon>
    </lineage>
</organism>
<evidence type="ECO:0000313" key="1">
    <source>
        <dbReference type="EMBL" id="KAF7836371.1"/>
    </source>
</evidence>
<accession>A0A835CC81</accession>
<proteinExistence type="predicted"/>
<dbReference type="Proteomes" id="UP000634136">
    <property type="component" value="Unassembled WGS sequence"/>
</dbReference>
<keyword evidence="2" id="KW-1185">Reference proteome</keyword>
<reference evidence="1" key="1">
    <citation type="submission" date="2020-09" db="EMBL/GenBank/DDBJ databases">
        <title>Genome-Enabled Discovery of Anthraquinone Biosynthesis in Senna tora.</title>
        <authorList>
            <person name="Kang S.-H."/>
            <person name="Pandey R.P."/>
            <person name="Lee C.-M."/>
            <person name="Sim J.-S."/>
            <person name="Jeong J.-T."/>
            <person name="Choi B.-S."/>
            <person name="Jung M."/>
            <person name="Ginzburg D."/>
            <person name="Zhao K."/>
            <person name="Won S.Y."/>
            <person name="Oh T.-J."/>
            <person name="Yu Y."/>
            <person name="Kim N.-H."/>
            <person name="Lee O.R."/>
            <person name="Lee T.-H."/>
            <person name="Bashyal P."/>
            <person name="Kim T.-S."/>
            <person name="Lee W.-H."/>
            <person name="Kawkins C."/>
            <person name="Kim C.-K."/>
            <person name="Kim J.S."/>
            <person name="Ahn B.O."/>
            <person name="Rhee S.Y."/>
            <person name="Sohng J.K."/>
        </authorList>
    </citation>
    <scope>NUCLEOTIDE SEQUENCE</scope>
    <source>
        <tissue evidence="1">Leaf</tissue>
    </source>
</reference>
<sequence>MGPTPKLKLLANCEKGGISERDISSTTLPI</sequence>